<accession>A0AAQ3X769</accession>
<dbReference type="Proteomes" id="UP001341281">
    <property type="component" value="Chromosome 07"/>
</dbReference>
<dbReference type="AlphaFoldDB" id="A0AAQ3X769"/>
<reference evidence="1 2" key="1">
    <citation type="submission" date="2024-02" db="EMBL/GenBank/DDBJ databases">
        <title>High-quality chromosome-scale genome assembly of Pensacola bahiagrass (Paspalum notatum Flugge var. saurae).</title>
        <authorList>
            <person name="Vega J.M."/>
            <person name="Podio M."/>
            <person name="Orjuela J."/>
            <person name="Siena L.A."/>
            <person name="Pessino S.C."/>
            <person name="Combes M.C."/>
            <person name="Mariac C."/>
            <person name="Albertini E."/>
            <person name="Pupilli F."/>
            <person name="Ortiz J.P.A."/>
            <person name="Leblanc O."/>
        </authorList>
    </citation>
    <scope>NUCLEOTIDE SEQUENCE [LARGE SCALE GENOMIC DNA]</scope>
    <source>
        <strain evidence="1">R1</strain>
        <tissue evidence="1">Leaf</tissue>
    </source>
</reference>
<protein>
    <submittedName>
        <fullName evidence="1">Uncharacterized protein</fullName>
    </submittedName>
</protein>
<evidence type="ECO:0000313" key="1">
    <source>
        <dbReference type="EMBL" id="WVZ87400.1"/>
    </source>
</evidence>
<keyword evidence="2" id="KW-1185">Reference proteome</keyword>
<dbReference type="EMBL" id="CP144751">
    <property type="protein sequence ID" value="WVZ87400.1"/>
    <property type="molecule type" value="Genomic_DNA"/>
</dbReference>
<organism evidence="1 2">
    <name type="scientific">Paspalum notatum var. saurae</name>
    <dbReference type="NCBI Taxonomy" id="547442"/>
    <lineage>
        <taxon>Eukaryota</taxon>
        <taxon>Viridiplantae</taxon>
        <taxon>Streptophyta</taxon>
        <taxon>Embryophyta</taxon>
        <taxon>Tracheophyta</taxon>
        <taxon>Spermatophyta</taxon>
        <taxon>Magnoliopsida</taxon>
        <taxon>Liliopsida</taxon>
        <taxon>Poales</taxon>
        <taxon>Poaceae</taxon>
        <taxon>PACMAD clade</taxon>
        <taxon>Panicoideae</taxon>
        <taxon>Andropogonodae</taxon>
        <taxon>Paspaleae</taxon>
        <taxon>Paspalinae</taxon>
        <taxon>Paspalum</taxon>
    </lineage>
</organism>
<name>A0AAQ3X769_PASNO</name>
<gene>
    <name evidence="1" type="ORF">U9M48_034040</name>
</gene>
<proteinExistence type="predicted"/>
<evidence type="ECO:0000313" key="2">
    <source>
        <dbReference type="Proteomes" id="UP001341281"/>
    </source>
</evidence>
<sequence>MHVAGTMQVGAPFAVARRNRASISSQSAGTRPEKLTTKRQFTPLVDKHRCCSINLKKRSSFAHHSSMLGDLDGEKQPHF</sequence>